<proteinExistence type="predicted"/>
<dbReference type="AlphaFoldDB" id="A0A9D5K0Y3"/>
<accession>A0A9D5K0Y3</accession>
<evidence type="ECO:0000313" key="2">
    <source>
        <dbReference type="EMBL" id="MBD3327431.1"/>
    </source>
</evidence>
<feature type="domain" description="Ubiquitin Mut7-C" evidence="1">
    <location>
        <begin position="16"/>
        <end position="76"/>
    </location>
</feature>
<dbReference type="Proteomes" id="UP000649604">
    <property type="component" value="Unassembled WGS sequence"/>
</dbReference>
<gene>
    <name evidence="2" type="ORF">GF339_22790</name>
</gene>
<dbReference type="EMBL" id="WJJP01000732">
    <property type="protein sequence ID" value="MBD3327431.1"/>
    <property type="molecule type" value="Genomic_DNA"/>
</dbReference>
<reference evidence="2" key="1">
    <citation type="submission" date="2019-11" db="EMBL/GenBank/DDBJ databases">
        <title>Microbial mats filling the niche in hypersaline microbial mats.</title>
        <authorList>
            <person name="Wong H.L."/>
            <person name="Macleod F.I."/>
            <person name="White R.A. III"/>
            <person name="Burns B.P."/>
        </authorList>
    </citation>
    <scope>NUCLEOTIDE SEQUENCE</scope>
    <source>
        <strain evidence="2">Rbin_158</strain>
    </source>
</reference>
<dbReference type="SUPFAM" id="SSF54285">
    <property type="entry name" value="MoaD/ThiS"/>
    <property type="match status" value="1"/>
</dbReference>
<evidence type="ECO:0000259" key="1">
    <source>
        <dbReference type="Pfam" id="PF14451"/>
    </source>
</evidence>
<name>A0A9D5K0Y3_9BACT</name>
<dbReference type="InterPro" id="IPR016155">
    <property type="entry name" value="Mopterin_synth/thiamin_S_b"/>
</dbReference>
<comment type="caution">
    <text evidence="2">The sequence shown here is derived from an EMBL/GenBank/DDBJ whole genome shotgun (WGS) entry which is preliminary data.</text>
</comment>
<evidence type="ECO:0000313" key="3">
    <source>
        <dbReference type="Proteomes" id="UP000649604"/>
    </source>
</evidence>
<organism evidence="2 3">
    <name type="scientific">candidate division KSB3 bacterium</name>
    <dbReference type="NCBI Taxonomy" id="2044937"/>
    <lineage>
        <taxon>Bacteria</taxon>
        <taxon>candidate division KSB3</taxon>
    </lineage>
</organism>
<dbReference type="Pfam" id="PF14451">
    <property type="entry name" value="Ub-Mut7C"/>
    <property type="match status" value="1"/>
</dbReference>
<dbReference type="InterPro" id="IPR027798">
    <property type="entry name" value="Ub_Mut7C"/>
</dbReference>
<protein>
    <recommendedName>
        <fullName evidence="1">Ubiquitin Mut7-C domain-containing protein</fullName>
    </recommendedName>
</protein>
<sequence length="92" mass="9695">MGAARYGTILLVQAMTVTIRLYGTLRRFSQPDTPGCWHGDVPAGTTIQGLMRQIGVPEREVAAASLNGSVCPFETEIPPDATILLVTPIGAG</sequence>